<dbReference type="Proteomes" id="UP001320706">
    <property type="component" value="Unassembled WGS sequence"/>
</dbReference>
<keyword evidence="2" id="KW-1185">Reference proteome</keyword>
<sequence length="1853" mass="203825">MSVRVVARIRPLLKQELDKDIIVSAASTSSEPTSSPNTVRIPNPKNEVEAYSFQFNSVYDQEATQQQIFENEVAPTIKHLFKGFDITLFAYGVTGTGKTHTMRGGKSLADRGVIPRMLSGIYRRSRKIEKDSAGETRVEVVMSYYEIYNDRVYDLFEPPEKRTPAGLPIRDNGGKTVVVGLTERPCTSLKEFEQLYDEANVNRSTSATKLNAHSSRSHAILCVKVTQITGDQVRVSTASAIDLAGSEDNRRTDNGKERMVESASINKSLFVLASCVEAISRKAIRIPYRESKMTRILSLGQNNGLTVMILNLAPVRSYHLDTLSSLNFANRTKKIEVNEIENQPFMRAKAITDVHGGNSSAPAMNRQPLRPKAFSANVVPKELPSKTDKPVKSFSVYSDKARPPAPRTAHLAGQGFTRTIDPQKRKSSEAIPTLGRHTKAMRPNDLGRSGFPGPPAMTQESIEELIERKVTEKLAETALNSHPGDANEKAVSAAVQARLDALEKRVEGHETERAEGLQYLLMAKQHQVRGEDVSALKMYQLALPFFPGNERLCKKMLTLQEKIRRKKEEKEGETMADSAVMMQPKEIAVERAGKPTVTNKPRDDDDEDYEYDPTAHHDDDQDYESDFQYRKAKKPVRRNLKVFRDITQEEAPQSGTDSEDVKHTQHASSDSEDELAPVLGLHSDPQQTPRTKQLLRIINTRDVSQIRLLRGVGAKKAEAIVNCLCEMGEDNDGLDLVRDLGDLERLKGVGLKGVEKMREDRSICQSEKVVSCIPSQKAFGTSGGIHDETLDGVGDVQTLALAHPGKPQLATPRTMHNKLGRCGQRRQGQLSPPRFCNIYSPYHHSSLYSPACFRKKRAQHTVIERCSGEDTRQQLDCSPYYTPTRYQTVHAIIEELHKKATLLSLRPLDSMADQQGYPPQGYQDQTQYVQGGGQAYDGQVDQSAAPAPQAGGKKKRAYAGQAFEFGSGSNVGAAGQPPAPAYGAPAPAAGYGYPAQPAQPAAGYPQPGYGDPAAQVPVAQPAYGQYGAQAGYEPPQTGYPAAPQAAVSGMTQAFGQMGFGGQQQPAPQAQAAAPAAQRLNPLQPVDISMQGQPFHVADLDLPPPTIILPPNSSVTPSPDANCPPKYVRSTLNAVPTTNSLLKKSKLPFALVIQPYATLHDAEDNVPVQTDQVIARCRRCRTYINPFATFLDHSHRWRCNMCNLTNDVPQAFDWDNIKQQSVDRWQRPELNYSVMEFVAPQEYMVRAPQPLVYLFLFDVSYAAVTSGLLATAARCILESLDRIPNADRRTRLGFMAVDSSLHYFSIPRDGSGQTEASMLVVSDLDEPFLPTPEDLLVSLAECRSNIENFLGKLQSMFQTTQSGFSAMGSALRAGHKLISHVGGKITVLSASLPNIGYGKLEMREDKKVLGTSKESSLLQTANSFYKSFAVECSKTQVSIDMFLFSSQYQDVASLSNLPRYTGGQTYFYPAWNAARTEDAIKFATEFSDYLSSEIGLEAVLRVRATTGLRPSTFYGNFFNRSSDLCAFPAFPRDQAYVVEIAIDETISKQFVCLQAGVLHTTCNGERRIRVMTLSIPTTQILADVYASADQQAITAYFSHKAVERTLSSGLDAARDALQAKLIELLQTYKKELGGGNMGGGGLQFPANMRGLPMLFLGLIKNLGLRKSAQIPTDLRSAALCLLSTLPLPLMIQYIYPRMYSLHDMPDTAGLPDPTTGSIALPPALNLTSANIVPYGLYLIDDGQTQFLWLGRDAVPALVMDVFGTDDKNALKQGKTSLPVLDTEFNERVRAVVEKSRDHKAKGCGSIVVPPLYLVREDGEPSLRLWAQTLLVEDRADQGVSGAQWLGMLREKVSA</sequence>
<evidence type="ECO:0000313" key="2">
    <source>
        <dbReference type="Proteomes" id="UP001320706"/>
    </source>
</evidence>
<organism evidence="1 2">
    <name type="scientific">Zalaria obscura</name>
    <dbReference type="NCBI Taxonomy" id="2024903"/>
    <lineage>
        <taxon>Eukaryota</taxon>
        <taxon>Fungi</taxon>
        <taxon>Dikarya</taxon>
        <taxon>Ascomycota</taxon>
        <taxon>Pezizomycotina</taxon>
        <taxon>Dothideomycetes</taxon>
        <taxon>Dothideomycetidae</taxon>
        <taxon>Dothideales</taxon>
        <taxon>Zalariaceae</taxon>
        <taxon>Zalaria</taxon>
    </lineage>
</organism>
<protein>
    <submittedName>
        <fullName evidence="1">COPII subunit</fullName>
    </submittedName>
</protein>
<dbReference type="EMBL" id="JAMKPW020000022">
    <property type="protein sequence ID" value="KAK8206706.1"/>
    <property type="molecule type" value="Genomic_DNA"/>
</dbReference>
<name>A0ACC3SD66_9PEZI</name>
<evidence type="ECO:0000313" key="1">
    <source>
        <dbReference type="EMBL" id="KAK8206706.1"/>
    </source>
</evidence>
<reference evidence="1" key="1">
    <citation type="submission" date="2024-02" db="EMBL/GenBank/DDBJ databases">
        <title>Metagenome Assembled Genome of Zalaria obscura JY119.</title>
        <authorList>
            <person name="Vighnesh L."/>
            <person name="Jagadeeshwari U."/>
            <person name="Venkata Ramana C."/>
            <person name="Sasikala C."/>
        </authorList>
    </citation>
    <scope>NUCLEOTIDE SEQUENCE</scope>
    <source>
        <strain evidence="1">JY119</strain>
    </source>
</reference>
<gene>
    <name evidence="1" type="primary">SEC24</name>
    <name evidence="1" type="ORF">M8818_004540</name>
</gene>
<comment type="caution">
    <text evidence="1">The sequence shown here is derived from an EMBL/GenBank/DDBJ whole genome shotgun (WGS) entry which is preliminary data.</text>
</comment>
<accession>A0ACC3SD66</accession>
<proteinExistence type="predicted"/>